<keyword evidence="11" id="KW-1278">Translocase</keyword>
<dbReference type="Gene3D" id="3.40.50.300">
    <property type="entry name" value="P-loop containing nucleotide triphosphate hydrolases"/>
    <property type="match status" value="2"/>
</dbReference>
<dbReference type="Gene3D" id="1.20.1560.10">
    <property type="entry name" value="ABC transporter type 1, transmembrane domain"/>
    <property type="match status" value="2"/>
</dbReference>
<dbReference type="InterPro" id="IPR027417">
    <property type="entry name" value="P-loop_NTPase"/>
</dbReference>
<dbReference type="SUPFAM" id="SSF90123">
    <property type="entry name" value="ABC transporter transmembrane region"/>
    <property type="match status" value="2"/>
</dbReference>
<keyword evidence="12 17" id="KW-1133">Transmembrane helix</keyword>
<feature type="transmembrane region" description="Helical" evidence="17">
    <location>
        <begin position="576"/>
        <end position="599"/>
    </location>
</feature>
<dbReference type="OMA" id="KMWEHVE"/>
<dbReference type="FunFam" id="1.20.1560.10:FF:000020">
    <property type="entry name" value="ABC metal ion transporter"/>
    <property type="match status" value="1"/>
</dbReference>
<feature type="transmembrane region" description="Helical" evidence="17">
    <location>
        <begin position="1166"/>
        <end position="1186"/>
    </location>
</feature>
<evidence type="ECO:0000256" key="15">
    <source>
        <dbReference type="ARBA" id="ARBA00047523"/>
    </source>
</evidence>
<dbReference type="InterPro" id="IPR003593">
    <property type="entry name" value="AAA+_ATPase"/>
</dbReference>
<feature type="transmembrane region" description="Helical" evidence="17">
    <location>
        <begin position="605"/>
        <end position="626"/>
    </location>
</feature>
<protein>
    <recommendedName>
        <fullName evidence="14">ABC-type glutathione-S-conjugate transporter</fullName>
        <ecNumber evidence="14">7.6.2.3</ecNumber>
    </recommendedName>
</protein>
<feature type="transmembrane region" description="Helical" evidence="17">
    <location>
        <begin position="64"/>
        <end position="85"/>
    </location>
</feature>
<feature type="domain" description="ABC transporter" evidence="18">
    <location>
        <begin position="674"/>
        <end position="898"/>
    </location>
</feature>
<keyword evidence="7 17" id="KW-0812">Transmembrane</keyword>
<proteinExistence type="inferred from homology"/>
<feature type="domain" description="ABC transmembrane type-1" evidence="19">
    <location>
        <begin position="1021"/>
        <end position="1307"/>
    </location>
</feature>
<comment type="similarity">
    <text evidence="3">Belongs to the ABC transporter superfamily. ABCC family. Conjugate transporter (TC 3.A.1.208) subfamily.</text>
</comment>
<feature type="transmembrane region" description="Helical" evidence="17">
    <location>
        <begin position="1018"/>
        <end position="1041"/>
    </location>
</feature>
<feature type="domain" description="ABC transporter" evidence="18">
    <location>
        <begin position="1345"/>
        <end position="1577"/>
    </location>
</feature>
<keyword evidence="20" id="KW-1185">Reference proteome</keyword>
<accession>A0A9W2YPK8</accession>
<comment type="catalytic activity">
    <reaction evidence="15">
        <text>leukotriene C4(in) + ATP + H2O = leukotriene C4(out) + ADP + phosphate + H(+)</text>
        <dbReference type="Rhea" id="RHEA:38963"/>
        <dbReference type="ChEBI" id="CHEBI:15377"/>
        <dbReference type="ChEBI" id="CHEBI:15378"/>
        <dbReference type="ChEBI" id="CHEBI:30616"/>
        <dbReference type="ChEBI" id="CHEBI:43474"/>
        <dbReference type="ChEBI" id="CHEBI:57973"/>
        <dbReference type="ChEBI" id="CHEBI:456216"/>
    </reaction>
    <physiologicalReaction direction="left-to-right" evidence="15">
        <dbReference type="Rhea" id="RHEA:38964"/>
    </physiologicalReaction>
</comment>
<evidence type="ECO:0000256" key="8">
    <source>
        <dbReference type="ARBA" id="ARBA00022737"/>
    </source>
</evidence>
<dbReference type="InterPro" id="IPR017871">
    <property type="entry name" value="ABC_transporter-like_CS"/>
</dbReference>
<dbReference type="GO" id="GO:0005886">
    <property type="term" value="C:plasma membrane"/>
    <property type="evidence" value="ECO:0007669"/>
    <property type="project" value="UniProtKB-SubCell"/>
</dbReference>
<dbReference type="RefSeq" id="XP_055864726.1">
    <property type="nucleotide sequence ID" value="XM_056008751.1"/>
</dbReference>
<dbReference type="FunFam" id="3.40.50.300:FF:000074">
    <property type="entry name" value="Multidrug resistance-associated protein 5 isoform 1"/>
    <property type="match status" value="1"/>
</dbReference>
<feature type="transmembrane region" description="Helical" evidence="17">
    <location>
        <begin position="143"/>
        <end position="162"/>
    </location>
</feature>
<feature type="transmembrane region" description="Helical" evidence="17">
    <location>
        <begin position="1251"/>
        <end position="1272"/>
    </location>
</feature>
<feature type="domain" description="ABC transmembrane type-1" evidence="19">
    <location>
        <begin position="363"/>
        <end position="642"/>
    </location>
</feature>
<dbReference type="GO" id="GO:0005774">
    <property type="term" value="C:vacuolar membrane"/>
    <property type="evidence" value="ECO:0007669"/>
    <property type="project" value="UniProtKB-SubCell"/>
</dbReference>
<dbReference type="Pfam" id="PF24357">
    <property type="entry name" value="TMD0_ABC"/>
    <property type="match status" value="1"/>
</dbReference>
<dbReference type="PANTHER" id="PTHR24223:SF443">
    <property type="entry name" value="MULTIDRUG-RESISTANCE LIKE PROTEIN 1, ISOFORM I"/>
    <property type="match status" value="1"/>
</dbReference>
<dbReference type="CDD" id="cd03244">
    <property type="entry name" value="ABCC_MRP_domain2"/>
    <property type="match status" value="1"/>
</dbReference>
<dbReference type="EC" id="7.6.2.3" evidence="14"/>
<dbReference type="FunFam" id="1.20.1560.10:FF:000001">
    <property type="entry name" value="ATP-binding cassette subfamily C member 1"/>
    <property type="match status" value="1"/>
</dbReference>
<dbReference type="InterPro" id="IPR036640">
    <property type="entry name" value="ABC1_TM_sf"/>
</dbReference>
<dbReference type="NCBIfam" id="TIGR00957">
    <property type="entry name" value="MRP_assoc_pro"/>
    <property type="match status" value="1"/>
</dbReference>
<dbReference type="Pfam" id="PF00005">
    <property type="entry name" value="ABC_tran"/>
    <property type="match status" value="2"/>
</dbReference>
<dbReference type="InterPro" id="IPR005292">
    <property type="entry name" value="MRP"/>
</dbReference>
<feature type="compositionally biased region" description="Polar residues" evidence="16">
    <location>
        <begin position="298"/>
        <end position="313"/>
    </location>
</feature>
<keyword evidence="10" id="KW-0067">ATP-binding</keyword>
<feature type="transmembrane region" description="Helical" evidence="17">
    <location>
        <begin position="31"/>
        <end position="52"/>
    </location>
</feature>
<evidence type="ECO:0000256" key="12">
    <source>
        <dbReference type="ARBA" id="ARBA00022989"/>
    </source>
</evidence>
<dbReference type="Proteomes" id="UP001165740">
    <property type="component" value="Chromosome 13"/>
</dbReference>
<dbReference type="CDD" id="cd18603">
    <property type="entry name" value="ABC_6TM_MRP1_2_3_6_D2_like"/>
    <property type="match status" value="1"/>
</dbReference>
<keyword evidence="5" id="KW-1003">Cell membrane</keyword>
<sequence length="1582" mass="177637">MSFCGNSTFWDEDLTLNSSWPQFTQCFQSTVLVFVPAGALWLCAALYIPYLLTRDPGLPGPNTCLSSAKTSISLLMVVLTIALIIRETMSPSRSLPGTPPGQRYDTTTTSHFVARIVEAISFVLTGIITQLERRNCILTSGVLFVYWLILLVCDIIPLYTYIEIEMYATDVLRFIWMVSVMFLVLVQLVLNCFSDVQLSTYNRYVSENECPEVNASFLSKLTFSWITRLIFTGYRRPLNPSDLWQLNPRDLSDTVVARFSRAWFKYNKVKRFDQQSSWRATNGTSSNSSSNEQTNGNRNKNNGHYERSSSSGEKSPLIKRSQSKKSDEYQDLNQILPVNRRSKCNLFRVIVRAFGWEVLLSYLCKAISDLLQFVGPFLLRGLILHIQGLEDHPKWHGYVLATAMLLASWLQTVFYHQHYHLAMTSGMRMKTALQVAIYKKGLWIDNYGQRSCTTGEVVNLMSVDCQRVQDMMSYTWMVWSIPLQVFLAVYFLWNTLGLPVLAGLGLLVLLVPLNAFIAYKQQKLQRQNLFWKDKRVKMVNEVLGGIKVLKLYAWEESFQKKILALRQREVCVLTKLAWLNAISIFIWTCAPYLVCLASFATYLAVYPTSALTADMAFVTLALFNILQFPISFIPEMVSFTTQAIVSVSRIERYLCETELTRSHYDKLDGKDCAVSIDKGVFTWDADLPFRLSGINIEIPRGSFVAVVGPVGCGKSSLLSAILGEMDRLQGNVYTSGNIGYVPQTAWIQNSTLQENILFGASMNFKRYNKVIDSCALRPDLDILPGGDKTEIGEKGINLSGGQKQRVCIARALYSNADLYILDDPLSAVDAYVGKHIFKRVLSEKGILKHKTRIMATHAVHWLPLVDTIIVLQDGRITEMGSYLQLMKRNGNFAQFLLTNLRRAQDSESELEEDVEVRDMKKKMWEHVEVVTSQSEGNTSGEDVINFHQTRLEMMAGGSGTHATTSTEEKRPPLRLVSVVAGGGVGNGAVVRLTEDEAMETGTVKFGVFKTYIQNVGTFATLVIFVMFALFQLSSVLGNVWLSKWTGDQQIESGNITATQLMEKNRMYLSVYGALGAAQALFVLIYACVGALRMVTAASTMHSAMLDRVLKAPMSFFDTTPVGRIVNRFSRDVETLDNQLPQIIFMWIMCVFSVLATLVVISVNTPLFAGVIVPLLLAYLAIQRFFVPTSRQLKRLEAVTRSPIYSHFSETLSGAHVIRAFDAVSRFCQTCVEKIDRNQVFYFAGITANRWLGVWIEVVSSLIVFFSAIFSLVTPGVNGAILGLSVSYALQITQALKWLVRSMSDLETNVVSVERVKEYSHVVQEAPRSTNIHPPPEWPTRGEIIINQYTTSYRQGLEPVLKRITCYIKPEEKIGIVGRTGAGKSSLTLALFRVLEPTEGEIIIDNINTSIIGLTDLRSALTILPQDPVLLSGTLRMNVDPNNEYLDQEIWSALTMSHLKDAVSVMPQGLESEVGENGNNFSAGQRQLICLARALLRRSRILIMDEPTSSVDVETDELVLKTVQKAFKHSTTIIIAHRINTILDCDRVMVIEAGQIVEFDDPQTLLNQENSHFYQLAKSSEKL</sequence>
<dbReference type="GO" id="GO:0000323">
    <property type="term" value="C:lytic vacuole"/>
    <property type="evidence" value="ECO:0007669"/>
    <property type="project" value="UniProtKB-ARBA"/>
</dbReference>
<feature type="region of interest" description="Disordered" evidence="16">
    <location>
        <begin position="277"/>
        <end position="326"/>
    </location>
</feature>
<comment type="subcellular location">
    <subcellularLocation>
        <location evidence="2">Cell membrane</location>
        <topology evidence="2">Multi-pass membrane protein</topology>
    </subcellularLocation>
    <subcellularLocation>
        <location evidence="1">Vacuole membrane</location>
        <topology evidence="1">Multi-pass membrane protein</topology>
    </subcellularLocation>
</comment>
<feature type="transmembrane region" description="Helical" evidence="17">
    <location>
        <begin position="174"/>
        <end position="193"/>
    </location>
</feature>
<evidence type="ECO:0000256" key="4">
    <source>
        <dbReference type="ARBA" id="ARBA00022448"/>
    </source>
</evidence>
<dbReference type="PROSITE" id="PS50929">
    <property type="entry name" value="ABC_TM1F"/>
    <property type="match status" value="2"/>
</dbReference>
<dbReference type="GO" id="GO:0005524">
    <property type="term" value="F:ATP binding"/>
    <property type="evidence" value="ECO:0007669"/>
    <property type="project" value="UniProtKB-KW"/>
</dbReference>
<dbReference type="SMART" id="SM00382">
    <property type="entry name" value="AAA"/>
    <property type="match status" value="2"/>
</dbReference>
<dbReference type="Pfam" id="PF00664">
    <property type="entry name" value="ABC_membrane"/>
    <property type="match status" value="2"/>
</dbReference>
<evidence type="ECO:0000259" key="19">
    <source>
        <dbReference type="PROSITE" id="PS50929"/>
    </source>
</evidence>
<dbReference type="PROSITE" id="PS00211">
    <property type="entry name" value="ABC_TRANSPORTER_1"/>
    <property type="match status" value="2"/>
</dbReference>
<dbReference type="InterPro" id="IPR056227">
    <property type="entry name" value="TMD0_ABC"/>
</dbReference>
<feature type="compositionally biased region" description="Low complexity" evidence="16">
    <location>
        <begin position="281"/>
        <end position="297"/>
    </location>
</feature>
<reference evidence="21" key="1">
    <citation type="submission" date="2025-08" db="UniProtKB">
        <authorList>
            <consortium name="RefSeq"/>
        </authorList>
    </citation>
    <scope>IDENTIFICATION</scope>
</reference>
<keyword evidence="8" id="KW-0677">Repeat</keyword>
<dbReference type="PANTHER" id="PTHR24223">
    <property type="entry name" value="ATP-BINDING CASSETTE SUB-FAMILY C"/>
    <property type="match status" value="1"/>
</dbReference>
<keyword evidence="9" id="KW-0547">Nucleotide-binding</keyword>
<dbReference type="PROSITE" id="PS50893">
    <property type="entry name" value="ABC_TRANSPORTER_2"/>
    <property type="match status" value="2"/>
</dbReference>
<dbReference type="CDD" id="cd03250">
    <property type="entry name" value="ABCC_MRP_domain1"/>
    <property type="match status" value="1"/>
</dbReference>
<evidence type="ECO:0000256" key="5">
    <source>
        <dbReference type="ARBA" id="ARBA00022475"/>
    </source>
</evidence>
<keyword evidence="13 17" id="KW-0472">Membrane</keyword>
<dbReference type="GeneID" id="106072460"/>
<evidence type="ECO:0000256" key="16">
    <source>
        <dbReference type="SAM" id="MobiDB-lite"/>
    </source>
</evidence>
<dbReference type="InterPro" id="IPR050173">
    <property type="entry name" value="ABC_transporter_C-like"/>
</dbReference>
<keyword evidence="6" id="KW-0926">Vacuole</keyword>
<evidence type="ECO:0000259" key="18">
    <source>
        <dbReference type="PROSITE" id="PS50893"/>
    </source>
</evidence>
<evidence type="ECO:0000256" key="17">
    <source>
        <dbReference type="SAM" id="Phobius"/>
    </source>
</evidence>
<evidence type="ECO:0000256" key="3">
    <source>
        <dbReference type="ARBA" id="ARBA00009726"/>
    </source>
</evidence>
<evidence type="ECO:0000256" key="11">
    <source>
        <dbReference type="ARBA" id="ARBA00022967"/>
    </source>
</evidence>
<name>A0A9W2YPK8_BIOGL</name>
<dbReference type="InterPro" id="IPR003439">
    <property type="entry name" value="ABC_transporter-like_ATP-bd"/>
</dbReference>
<dbReference type="GO" id="GO:0015431">
    <property type="term" value="F:ABC-type glutathione S-conjugate transporter activity"/>
    <property type="evidence" value="ECO:0007669"/>
    <property type="project" value="UniProtKB-EC"/>
</dbReference>
<evidence type="ECO:0000256" key="13">
    <source>
        <dbReference type="ARBA" id="ARBA00023136"/>
    </source>
</evidence>
<feature type="transmembrane region" description="Helical" evidence="17">
    <location>
        <begin position="1070"/>
        <end position="1091"/>
    </location>
</feature>
<feature type="transmembrane region" description="Helical" evidence="17">
    <location>
        <begin position="476"/>
        <end position="493"/>
    </location>
</feature>
<evidence type="ECO:0000313" key="21">
    <source>
        <dbReference type="RefSeq" id="XP_055864726.1"/>
    </source>
</evidence>
<dbReference type="CDD" id="cd18595">
    <property type="entry name" value="ABC_6TM_MRP1_2_3_6_D1_like"/>
    <property type="match status" value="1"/>
</dbReference>
<gene>
    <name evidence="21" type="primary">LOC106072460</name>
</gene>
<dbReference type="FunFam" id="3.40.50.300:FF:000293">
    <property type="entry name" value="ATP binding cassette subfamily C member 1"/>
    <property type="match status" value="1"/>
</dbReference>
<organism evidence="20 21">
    <name type="scientific">Biomphalaria glabrata</name>
    <name type="common">Bloodfluke planorb</name>
    <name type="synonym">Freshwater snail</name>
    <dbReference type="NCBI Taxonomy" id="6526"/>
    <lineage>
        <taxon>Eukaryota</taxon>
        <taxon>Metazoa</taxon>
        <taxon>Spiralia</taxon>
        <taxon>Lophotrochozoa</taxon>
        <taxon>Mollusca</taxon>
        <taxon>Gastropoda</taxon>
        <taxon>Heterobranchia</taxon>
        <taxon>Euthyneura</taxon>
        <taxon>Panpulmonata</taxon>
        <taxon>Hygrophila</taxon>
        <taxon>Lymnaeoidea</taxon>
        <taxon>Planorbidae</taxon>
        <taxon>Biomphalaria</taxon>
    </lineage>
</organism>
<evidence type="ECO:0000256" key="6">
    <source>
        <dbReference type="ARBA" id="ARBA00022554"/>
    </source>
</evidence>
<evidence type="ECO:0000256" key="1">
    <source>
        <dbReference type="ARBA" id="ARBA00004128"/>
    </source>
</evidence>
<dbReference type="OrthoDB" id="6500128at2759"/>
<evidence type="ECO:0000256" key="10">
    <source>
        <dbReference type="ARBA" id="ARBA00022840"/>
    </source>
</evidence>
<evidence type="ECO:0000256" key="9">
    <source>
        <dbReference type="ARBA" id="ARBA00022741"/>
    </source>
</evidence>
<keyword evidence="4" id="KW-0813">Transport</keyword>
<evidence type="ECO:0000256" key="7">
    <source>
        <dbReference type="ARBA" id="ARBA00022692"/>
    </source>
</evidence>
<dbReference type="GO" id="GO:0016887">
    <property type="term" value="F:ATP hydrolysis activity"/>
    <property type="evidence" value="ECO:0007669"/>
    <property type="project" value="InterPro"/>
</dbReference>
<feature type="transmembrane region" description="Helical" evidence="17">
    <location>
        <begin position="499"/>
        <end position="519"/>
    </location>
</feature>
<evidence type="ECO:0000313" key="20">
    <source>
        <dbReference type="Proteomes" id="UP001165740"/>
    </source>
</evidence>
<dbReference type="SUPFAM" id="SSF52540">
    <property type="entry name" value="P-loop containing nucleoside triphosphate hydrolases"/>
    <property type="match status" value="2"/>
</dbReference>
<evidence type="ECO:0000256" key="14">
    <source>
        <dbReference type="ARBA" id="ARBA00024220"/>
    </source>
</evidence>
<evidence type="ECO:0000256" key="2">
    <source>
        <dbReference type="ARBA" id="ARBA00004651"/>
    </source>
</evidence>
<dbReference type="InterPro" id="IPR011527">
    <property type="entry name" value="ABC1_TM_dom"/>
</dbReference>
<feature type="transmembrane region" description="Helical" evidence="17">
    <location>
        <begin position="1142"/>
        <end position="1160"/>
    </location>
</feature>